<proteinExistence type="predicted"/>
<keyword evidence="3" id="KW-1185">Reference proteome</keyword>
<reference evidence="3" key="1">
    <citation type="journal article" date="2019" name="Int. J. Syst. Evol. Microbiol.">
        <title>The Global Catalogue of Microorganisms (GCM) 10K type strain sequencing project: providing services to taxonomists for standard genome sequencing and annotation.</title>
        <authorList>
            <consortium name="The Broad Institute Genomics Platform"/>
            <consortium name="The Broad Institute Genome Sequencing Center for Infectious Disease"/>
            <person name="Wu L."/>
            <person name="Ma J."/>
        </authorList>
    </citation>
    <scope>NUCLEOTIDE SEQUENCE [LARGE SCALE GENOMIC DNA]</scope>
    <source>
        <strain evidence="3">JCM 17979</strain>
    </source>
</reference>
<evidence type="ECO:0000259" key="1">
    <source>
        <dbReference type="PROSITE" id="PS51819"/>
    </source>
</evidence>
<protein>
    <recommendedName>
        <fullName evidence="1">VOC domain-containing protein</fullName>
    </recommendedName>
</protein>
<dbReference type="Pfam" id="PF00903">
    <property type="entry name" value="Glyoxalase"/>
    <property type="match status" value="1"/>
</dbReference>
<feature type="domain" description="VOC" evidence="1">
    <location>
        <begin position="10"/>
        <end position="122"/>
    </location>
</feature>
<dbReference type="CDD" id="cd06587">
    <property type="entry name" value="VOC"/>
    <property type="match status" value="1"/>
</dbReference>
<comment type="caution">
    <text evidence="2">The sequence shown here is derived from an EMBL/GenBank/DDBJ whole genome shotgun (WGS) entry which is preliminary data.</text>
</comment>
<dbReference type="InterPro" id="IPR004360">
    <property type="entry name" value="Glyas_Fos-R_dOase_dom"/>
</dbReference>
<accession>A0ABP9B1I5</accession>
<dbReference type="EMBL" id="BAABHO010000017">
    <property type="protein sequence ID" value="GAA4789213.1"/>
    <property type="molecule type" value="Genomic_DNA"/>
</dbReference>
<gene>
    <name evidence="2" type="ORF">GCM10023200_24800</name>
</gene>
<evidence type="ECO:0000313" key="2">
    <source>
        <dbReference type="EMBL" id="GAA4789213.1"/>
    </source>
</evidence>
<dbReference type="Proteomes" id="UP001500928">
    <property type="component" value="Unassembled WGS sequence"/>
</dbReference>
<organism evidence="2 3">
    <name type="scientific">Actinomycetospora chlora</name>
    <dbReference type="NCBI Taxonomy" id="663608"/>
    <lineage>
        <taxon>Bacteria</taxon>
        <taxon>Bacillati</taxon>
        <taxon>Actinomycetota</taxon>
        <taxon>Actinomycetes</taxon>
        <taxon>Pseudonocardiales</taxon>
        <taxon>Pseudonocardiaceae</taxon>
        <taxon>Actinomycetospora</taxon>
    </lineage>
</organism>
<sequence length="128" mass="13957">MTDRNEGSGVRLRPMVHVADLAASLAFYELLGARVVDGSRDVDRVVMEIGDARLGLLAHPPYPDQCQNAVELGFESTDPLEEVEARLRARGATITRPPSDRASGRRLQLVSPDGLLLTIDELDPLLPD</sequence>
<dbReference type="InterPro" id="IPR029068">
    <property type="entry name" value="Glyas_Bleomycin-R_OHBP_Dase"/>
</dbReference>
<dbReference type="InterPro" id="IPR037523">
    <property type="entry name" value="VOC_core"/>
</dbReference>
<dbReference type="RefSeq" id="WP_345414701.1">
    <property type="nucleotide sequence ID" value="NZ_BAABHO010000017.1"/>
</dbReference>
<dbReference type="SUPFAM" id="SSF54593">
    <property type="entry name" value="Glyoxalase/Bleomycin resistance protein/Dihydroxybiphenyl dioxygenase"/>
    <property type="match status" value="1"/>
</dbReference>
<evidence type="ECO:0000313" key="3">
    <source>
        <dbReference type="Proteomes" id="UP001500928"/>
    </source>
</evidence>
<dbReference type="Gene3D" id="3.10.180.10">
    <property type="entry name" value="2,3-Dihydroxybiphenyl 1,2-Dioxygenase, domain 1"/>
    <property type="match status" value="1"/>
</dbReference>
<dbReference type="PROSITE" id="PS51819">
    <property type="entry name" value="VOC"/>
    <property type="match status" value="1"/>
</dbReference>
<name>A0ABP9B1I5_9PSEU</name>